<evidence type="ECO:0000256" key="2">
    <source>
        <dbReference type="ARBA" id="ARBA00005184"/>
    </source>
</evidence>
<comment type="pathway">
    <text evidence="2 10">Glycan metabolism; pectin degradation; 2-dehydro-3-deoxy-D-gluconate from pectin: step 1/5.</text>
</comment>
<feature type="active site" evidence="9">
    <location>
        <position position="197"/>
    </location>
</feature>
<keyword evidence="14" id="KW-1185">Reference proteome</keyword>
<comment type="subcellular location">
    <subcellularLocation>
        <location evidence="1">Secreted</location>
    </subcellularLocation>
</comment>
<evidence type="ECO:0000256" key="9">
    <source>
        <dbReference type="PROSITE-ProRule" id="PRU10040"/>
    </source>
</evidence>
<dbReference type="Proteomes" id="UP001634393">
    <property type="component" value="Unassembled WGS sequence"/>
</dbReference>
<dbReference type="GO" id="GO:0005576">
    <property type="term" value="C:extracellular region"/>
    <property type="evidence" value="ECO:0007669"/>
    <property type="project" value="UniProtKB-SubCell"/>
</dbReference>
<dbReference type="Gene3D" id="2.160.20.10">
    <property type="entry name" value="Single-stranded right-handed beta-helix, Pectin lyase-like"/>
    <property type="match status" value="1"/>
</dbReference>
<dbReference type="GO" id="GO:0045490">
    <property type="term" value="P:pectin catabolic process"/>
    <property type="evidence" value="ECO:0007669"/>
    <property type="project" value="UniProtKB-UniRule"/>
</dbReference>
<feature type="compositionally biased region" description="Polar residues" evidence="11">
    <location>
        <begin position="1"/>
        <end position="26"/>
    </location>
</feature>
<organism evidence="13 14">
    <name type="scientific">Penstemon smallii</name>
    <dbReference type="NCBI Taxonomy" id="265156"/>
    <lineage>
        <taxon>Eukaryota</taxon>
        <taxon>Viridiplantae</taxon>
        <taxon>Streptophyta</taxon>
        <taxon>Embryophyta</taxon>
        <taxon>Tracheophyta</taxon>
        <taxon>Spermatophyta</taxon>
        <taxon>Magnoliopsida</taxon>
        <taxon>eudicotyledons</taxon>
        <taxon>Gunneridae</taxon>
        <taxon>Pentapetalae</taxon>
        <taxon>asterids</taxon>
        <taxon>lamiids</taxon>
        <taxon>Lamiales</taxon>
        <taxon>Plantaginaceae</taxon>
        <taxon>Cheloneae</taxon>
        <taxon>Penstemon</taxon>
    </lineage>
</organism>
<comment type="catalytic activity">
    <reaction evidence="8 10">
        <text>[(1-&gt;4)-alpha-D-galacturonosyl methyl ester](n) + n H2O = [(1-&gt;4)-alpha-D-galacturonosyl](n) + n methanol + n H(+)</text>
        <dbReference type="Rhea" id="RHEA:22380"/>
        <dbReference type="Rhea" id="RHEA-COMP:14570"/>
        <dbReference type="Rhea" id="RHEA-COMP:14573"/>
        <dbReference type="ChEBI" id="CHEBI:15377"/>
        <dbReference type="ChEBI" id="CHEBI:15378"/>
        <dbReference type="ChEBI" id="CHEBI:17790"/>
        <dbReference type="ChEBI" id="CHEBI:140522"/>
        <dbReference type="ChEBI" id="CHEBI:140523"/>
        <dbReference type="EC" id="3.1.1.11"/>
    </reaction>
</comment>
<feature type="region of interest" description="Disordered" evidence="11">
    <location>
        <begin position="1"/>
        <end position="35"/>
    </location>
</feature>
<dbReference type="GO" id="GO:0042545">
    <property type="term" value="P:cell wall modification"/>
    <property type="evidence" value="ECO:0007669"/>
    <property type="project" value="UniProtKB-UniRule"/>
</dbReference>
<keyword evidence="7" id="KW-0961">Cell wall biogenesis/degradation</keyword>
<dbReference type="AlphaFoldDB" id="A0ABD3SMI8"/>
<comment type="caution">
    <text evidence="13">The sequence shown here is derived from an EMBL/GenBank/DDBJ whole genome shotgun (WGS) entry which is preliminary data.</text>
</comment>
<evidence type="ECO:0000256" key="10">
    <source>
        <dbReference type="RuleBase" id="RU000589"/>
    </source>
</evidence>
<keyword evidence="4" id="KW-0964">Secreted</keyword>
<evidence type="ECO:0000313" key="13">
    <source>
        <dbReference type="EMBL" id="KAL3825502.1"/>
    </source>
</evidence>
<dbReference type="PROSITE" id="PS00503">
    <property type="entry name" value="PECTINESTERASE_2"/>
    <property type="match status" value="1"/>
</dbReference>
<keyword evidence="5 10" id="KW-0378">Hydrolase</keyword>
<evidence type="ECO:0000256" key="1">
    <source>
        <dbReference type="ARBA" id="ARBA00004613"/>
    </source>
</evidence>
<evidence type="ECO:0000313" key="14">
    <source>
        <dbReference type="Proteomes" id="UP001634393"/>
    </source>
</evidence>
<evidence type="ECO:0000256" key="5">
    <source>
        <dbReference type="ARBA" id="ARBA00022801"/>
    </source>
</evidence>
<dbReference type="InterPro" id="IPR000070">
    <property type="entry name" value="Pectinesterase_cat"/>
</dbReference>
<dbReference type="GO" id="GO:0030599">
    <property type="term" value="F:pectinesterase activity"/>
    <property type="evidence" value="ECO:0007669"/>
    <property type="project" value="UniProtKB-UniRule"/>
</dbReference>
<keyword evidence="6 10" id="KW-0063">Aspartyl esterase</keyword>
<evidence type="ECO:0000256" key="7">
    <source>
        <dbReference type="ARBA" id="ARBA00023316"/>
    </source>
</evidence>
<dbReference type="EC" id="3.1.1.11" evidence="3 10"/>
<dbReference type="SUPFAM" id="SSF51126">
    <property type="entry name" value="Pectin lyase-like"/>
    <property type="match status" value="1"/>
</dbReference>
<reference evidence="13 14" key="1">
    <citation type="submission" date="2024-12" db="EMBL/GenBank/DDBJ databases">
        <title>The unique morphological basis and parallel evolutionary history of personate flowers in Penstemon.</title>
        <authorList>
            <person name="Depatie T.H."/>
            <person name="Wessinger C.A."/>
        </authorList>
    </citation>
    <scope>NUCLEOTIDE SEQUENCE [LARGE SCALE GENOMIC DNA]</scope>
    <source>
        <strain evidence="13">WTNN_2</strain>
        <tissue evidence="13">Leaf</tissue>
    </source>
</reference>
<feature type="domain" description="Pectinesterase catalytic" evidence="12">
    <location>
        <begin position="71"/>
        <end position="345"/>
    </location>
</feature>
<dbReference type="InterPro" id="IPR033131">
    <property type="entry name" value="Pectinesterase_Asp_AS"/>
</dbReference>
<evidence type="ECO:0000259" key="12">
    <source>
        <dbReference type="Pfam" id="PF01095"/>
    </source>
</evidence>
<gene>
    <name evidence="13" type="ORF">ACJIZ3_021531</name>
</gene>
<accession>A0ABD3SMI8</accession>
<evidence type="ECO:0000256" key="11">
    <source>
        <dbReference type="SAM" id="MobiDB-lite"/>
    </source>
</evidence>
<evidence type="ECO:0000256" key="3">
    <source>
        <dbReference type="ARBA" id="ARBA00013229"/>
    </source>
</evidence>
<evidence type="ECO:0000256" key="4">
    <source>
        <dbReference type="ARBA" id="ARBA00022525"/>
    </source>
</evidence>
<protein>
    <recommendedName>
        <fullName evidence="3 10">Pectinesterase</fullName>
        <ecNumber evidence="3 10">3.1.1.11</ecNumber>
    </recommendedName>
</protein>
<sequence>MELSADQLSSTLSAARNPNVNHVSKTNSHKKSSVKNIRGCCSGRESIDRFLEWLKSHDQKLLRDANDTVADVVVAADGTGMFTSISDAIRPAPDYNIKIYIIYVKKGVYKEDGIDATVVSGNRNYVDGWTTYRSATFSRDITIENTAGPTKQQVVAFMSESERTVIYRCAFRGYQDTLYARDQRQFFRECKIMGTVDFIFGDGTVVFQACEVLARQALPGQLNTITAQGRKYLTAEDILLYLPTFHLCNISVEPGVTTMTYLGHLSKEYSRTIIMKSYISGAIQPEGWLPWNASAFALDTMYYGEYMNNGPGAKLGGRVTWPGYHGITNPVQANALTVAKFIDGDTWLSST</sequence>
<dbReference type="Pfam" id="PF01095">
    <property type="entry name" value="Pectinesterase"/>
    <property type="match status" value="1"/>
</dbReference>
<dbReference type="InterPro" id="IPR011050">
    <property type="entry name" value="Pectin_lyase_fold/virulence"/>
</dbReference>
<evidence type="ECO:0000256" key="8">
    <source>
        <dbReference type="ARBA" id="ARBA00047928"/>
    </source>
</evidence>
<proteinExistence type="predicted"/>
<evidence type="ECO:0000256" key="6">
    <source>
        <dbReference type="ARBA" id="ARBA00023085"/>
    </source>
</evidence>
<name>A0ABD3SMI8_9LAMI</name>
<dbReference type="EMBL" id="JBJXBP010000006">
    <property type="protein sequence ID" value="KAL3825502.1"/>
    <property type="molecule type" value="Genomic_DNA"/>
</dbReference>
<dbReference type="InterPro" id="IPR012334">
    <property type="entry name" value="Pectin_lyas_fold"/>
</dbReference>
<dbReference type="PANTHER" id="PTHR31707">
    <property type="entry name" value="PECTINESTERASE"/>
    <property type="match status" value="1"/>
</dbReference>